<dbReference type="Proteomes" id="UP000557656">
    <property type="component" value="Unassembled WGS sequence"/>
</dbReference>
<proteinExistence type="predicted"/>
<keyword evidence="4" id="KW-1185">Reference proteome</keyword>
<dbReference type="EMBL" id="JABEOV010000020">
    <property type="protein sequence ID" value="NNG54476.1"/>
    <property type="molecule type" value="Genomic_DNA"/>
</dbReference>
<name>A0A7Y7URZ0_9SPHN</name>
<protein>
    <submittedName>
        <fullName evidence="2">Uncharacterized protein</fullName>
    </submittedName>
</protein>
<accession>A0A7Y7URZ0</accession>
<comment type="caution">
    <text evidence="2">The sequence shown here is derived from an EMBL/GenBank/DDBJ whole genome shotgun (WGS) entry which is preliminary data.</text>
</comment>
<reference evidence="3 4" key="1">
    <citation type="submission" date="2020-05" db="EMBL/GenBank/DDBJ databases">
        <title>Draft Genome Sequences of Sphingomonas sp. Isolated from the International Space Station.</title>
        <authorList>
            <person name="Bijlani S."/>
            <person name="Singh N.K."/>
            <person name="Mason C.E."/>
            <person name="Wang C.C."/>
            <person name="Venkateswaran K."/>
        </authorList>
    </citation>
    <scope>NUCLEOTIDE SEQUENCE [LARGE SCALE GENOMIC DNA]</scope>
    <source>
        <strain evidence="1 4">IIF7SW-B5</strain>
        <strain evidence="2">ISS-IIF7SWP</strain>
    </source>
</reference>
<dbReference type="Proteomes" id="UP000531581">
    <property type="component" value="Unassembled WGS sequence"/>
</dbReference>
<dbReference type="GeneID" id="78487278"/>
<evidence type="ECO:0000313" key="4">
    <source>
        <dbReference type="Proteomes" id="UP000557656"/>
    </source>
</evidence>
<organism evidence="2 3">
    <name type="scientific">Sphingomonas sanguinis</name>
    <dbReference type="NCBI Taxonomy" id="33051"/>
    <lineage>
        <taxon>Bacteria</taxon>
        <taxon>Pseudomonadati</taxon>
        <taxon>Pseudomonadota</taxon>
        <taxon>Alphaproteobacteria</taxon>
        <taxon>Sphingomonadales</taxon>
        <taxon>Sphingomonadaceae</taxon>
        <taxon>Sphingomonas</taxon>
    </lineage>
</organism>
<evidence type="ECO:0000313" key="1">
    <source>
        <dbReference type="EMBL" id="NNG54476.1"/>
    </source>
</evidence>
<dbReference type="AlphaFoldDB" id="A0A7Y7URZ0"/>
<gene>
    <name evidence="1" type="ORF">HKX05_14070</name>
    <name evidence="2" type="ORF">HLV41_12630</name>
</gene>
<evidence type="ECO:0000313" key="3">
    <source>
        <dbReference type="Proteomes" id="UP000531581"/>
    </source>
</evidence>
<dbReference type="RefSeq" id="WP_061780837.1">
    <property type="nucleotide sequence ID" value="NZ_JABEOV010000020.1"/>
</dbReference>
<sequence length="233" mass="25618">MASDKVIRIGRESYRLVATVDEGQTLYLQAGRTIAVEKFDMRIGKSEFDFQVNSRPVRGGRPDSIAARRDSLDREFMESRVKSNIMGLPISLGNIAAMGQDKRIALSYGELRPQIFRSSVTTATVAWRIWFRRTWYSGQASGRGMRGSVGPTAGGKAQASAMGSAQIAAASGHPKQGRNSAIRPLTNDAGILRVYVLAQDASKIVAPFDRHDVTFRDPTMWERARALVRGASR</sequence>
<evidence type="ECO:0000313" key="2">
    <source>
        <dbReference type="EMBL" id="NVP31890.1"/>
    </source>
</evidence>
<dbReference type="EMBL" id="JABYQV010000010">
    <property type="protein sequence ID" value="NVP31890.1"/>
    <property type="molecule type" value="Genomic_DNA"/>
</dbReference>